<evidence type="ECO:0000256" key="1">
    <source>
        <dbReference type="ARBA" id="ARBA00001974"/>
    </source>
</evidence>
<organism evidence="7 8">
    <name type="scientific">Amycolatopsis coloradensis</name>
    <dbReference type="NCBI Taxonomy" id="76021"/>
    <lineage>
        <taxon>Bacteria</taxon>
        <taxon>Bacillati</taxon>
        <taxon>Actinomycetota</taxon>
        <taxon>Actinomycetes</taxon>
        <taxon>Pseudonocardiales</taxon>
        <taxon>Pseudonocardiaceae</taxon>
        <taxon>Amycolatopsis</taxon>
    </lineage>
</organism>
<evidence type="ECO:0000313" key="8">
    <source>
        <dbReference type="Proteomes" id="UP000187486"/>
    </source>
</evidence>
<evidence type="ECO:0000256" key="4">
    <source>
        <dbReference type="ARBA" id="ARBA00022827"/>
    </source>
</evidence>
<dbReference type="PANTHER" id="PTHR42784:SF1">
    <property type="entry name" value="PYRANOSE 2-OXIDASE"/>
    <property type="match status" value="1"/>
</dbReference>
<keyword evidence="8" id="KW-1185">Reference proteome</keyword>
<comment type="cofactor">
    <cofactor evidence="1">
        <name>FAD</name>
        <dbReference type="ChEBI" id="CHEBI:57692"/>
    </cofactor>
</comment>
<gene>
    <name evidence="7" type="ORF">BS329_31045</name>
</gene>
<feature type="domain" description="Glucose-methanol-choline oxidoreductase C-terminal" evidence="6">
    <location>
        <begin position="198"/>
        <end position="253"/>
    </location>
</feature>
<comment type="similarity">
    <text evidence="2">Belongs to the GMC oxidoreductase family.</text>
</comment>
<dbReference type="Pfam" id="PF05199">
    <property type="entry name" value="GMC_oxred_C"/>
    <property type="match status" value="1"/>
</dbReference>
<evidence type="ECO:0000259" key="6">
    <source>
        <dbReference type="Pfam" id="PF05199"/>
    </source>
</evidence>
<dbReference type="InterPro" id="IPR007867">
    <property type="entry name" value="GMC_OxRtase_C"/>
</dbReference>
<keyword evidence="3" id="KW-0285">Flavoprotein</keyword>
<proteinExistence type="inferred from homology"/>
<protein>
    <recommendedName>
        <fullName evidence="6">Glucose-methanol-choline oxidoreductase C-terminal domain-containing protein</fullName>
    </recommendedName>
</protein>
<dbReference type="Gene3D" id="3.50.50.60">
    <property type="entry name" value="FAD/NAD(P)-binding domain"/>
    <property type="match status" value="1"/>
</dbReference>
<dbReference type="PANTHER" id="PTHR42784">
    <property type="entry name" value="PYRANOSE 2-OXIDASE"/>
    <property type="match status" value="1"/>
</dbReference>
<keyword evidence="5" id="KW-0560">Oxidoreductase</keyword>
<dbReference type="STRING" id="76021.BS329_31045"/>
<dbReference type="EMBL" id="MQUQ01000018">
    <property type="protein sequence ID" value="OLZ46106.1"/>
    <property type="molecule type" value="Genomic_DNA"/>
</dbReference>
<dbReference type="GO" id="GO:0016614">
    <property type="term" value="F:oxidoreductase activity, acting on CH-OH group of donors"/>
    <property type="evidence" value="ECO:0007669"/>
    <property type="project" value="InterPro"/>
</dbReference>
<dbReference type="Proteomes" id="UP000187486">
    <property type="component" value="Unassembled WGS sequence"/>
</dbReference>
<sequence length="266" mass="28813">MVRLLTSKVNPARISRARCASSSRPDAESFDIHGDTFIVAASPVESARLVLNSELDFVKSNQSAIGHYLAEHIYCRGYLDVSKSPELNLGPINIFIPPLSAALKDRFQIEIRSIRRPADRSQILRLTGSAAMDPNWDNRVEIAPGRVDRHGTPMASTILKASSPDEERTKTMLDVLHEVASSLGGKWSSRPLLLPRGASYHEAGTLRIALSENESAADADSRLLGASNLFVGDGAAFPSIGVANPILTLTAMGYRLADRLVELARA</sequence>
<evidence type="ECO:0000256" key="3">
    <source>
        <dbReference type="ARBA" id="ARBA00022630"/>
    </source>
</evidence>
<dbReference type="InterPro" id="IPR036188">
    <property type="entry name" value="FAD/NAD-bd_sf"/>
</dbReference>
<dbReference type="InterPro" id="IPR051473">
    <property type="entry name" value="P2Ox-like"/>
</dbReference>
<evidence type="ECO:0000256" key="5">
    <source>
        <dbReference type="ARBA" id="ARBA00023002"/>
    </source>
</evidence>
<dbReference type="SUPFAM" id="SSF54373">
    <property type="entry name" value="FAD-linked reductases, C-terminal domain"/>
    <property type="match status" value="1"/>
</dbReference>
<evidence type="ECO:0000313" key="7">
    <source>
        <dbReference type="EMBL" id="OLZ46106.1"/>
    </source>
</evidence>
<dbReference type="AlphaFoldDB" id="A0A1R0KJ98"/>
<name>A0A1R0KJ98_9PSEU</name>
<keyword evidence="4" id="KW-0274">FAD</keyword>
<evidence type="ECO:0000256" key="2">
    <source>
        <dbReference type="ARBA" id="ARBA00010790"/>
    </source>
</evidence>
<reference evidence="7 8" key="1">
    <citation type="submission" date="2016-01" db="EMBL/GenBank/DDBJ databases">
        <title>Amycolatopsis coloradensis genome sequencing and assembly.</title>
        <authorList>
            <person name="Mayilraj S."/>
        </authorList>
    </citation>
    <scope>NUCLEOTIDE SEQUENCE [LARGE SCALE GENOMIC DNA]</scope>
    <source>
        <strain evidence="7 8">DSM 44225</strain>
    </source>
</reference>
<dbReference type="SUPFAM" id="SSF51905">
    <property type="entry name" value="FAD/NAD(P)-binding domain"/>
    <property type="match status" value="1"/>
</dbReference>
<accession>A0A1R0KJ98</accession>
<comment type="caution">
    <text evidence="7">The sequence shown here is derived from an EMBL/GenBank/DDBJ whole genome shotgun (WGS) entry which is preliminary data.</text>
</comment>